<dbReference type="PANTHER" id="PTHR43045">
    <property type="entry name" value="SHIKIMATE TRANSPORTER"/>
    <property type="match status" value="1"/>
</dbReference>
<dbReference type="EMBL" id="AP009386">
    <property type="protein sequence ID" value="BAG45616.1"/>
    <property type="molecule type" value="Genomic_DNA"/>
</dbReference>
<dbReference type="KEGG" id="bmu:Bmul_4765"/>
<protein>
    <submittedName>
        <fullName evidence="9">Permease of the major facilitator superfamily</fullName>
    </submittedName>
</protein>
<feature type="transmembrane region" description="Helical" evidence="7">
    <location>
        <begin position="326"/>
        <end position="345"/>
    </location>
</feature>
<dbReference type="Gene3D" id="1.20.1250.20">
    <property type="entry name" value="MFS general substrate transporter like domains"/>
    <property type="match status" value="2"/>
</dbReference>
<evidence type="ECO:0000256" key="2">
    <source>
        <dbReference type="ARBA" id="ARBA00022448"/>
    </source>
</evidence>
<feature type="transmembrane region" description="Helical" evidence="7">
    <location>
        <begin position="272"/>
        <end position="289"/>
    </location>
</feature>
<evidence type="ECO:0000313" key="9">
    <source>
        <dbReference type="EMBL" id="BAG45616.1"/>
    </source>
</evidence>
<dbReference type="PROSITE" id="PS50850">
    <property type="entry name" value="MFS"/>
    <property type="match status" value="1"/>
</dbReference>
<feature type="transmembrane region" description="Helical" evidence="7">
    <location>
        <begin position="351"/>
        <end position="369"/>
    </location>
</feature>
<dbReference type="PANTHER" id="PTHR43045:SF1">
    <property type="entry name" value="SHIKIMATE TRANSPORTER"/>
    <property type="match status" value="1"/>
</dbReference>
<proteinExistence type="predicted"/>
<feature type="transmembrane region" description="Helical" evidence="7">
    <location>
        <begin position="106"/>
        <end position="128"/>
    </location>
</feature>
<gene>
    <name evidence="9" type="ordered locus">BMULJ_03753</name>
</gene>
<comment type="subcellular location">
    <subcellularLocation>
        <location evidence="1">Cell membrane</location>
        <topology evidence="1">Multi-pass membrane protein</topology>
    </subcellularLocation>
</comment>
<dbReference type="Pfam" id="PF07690">
    <property type="entry name" value="MFS_1"/>
    <property type="match status" value="1"/>
</dbReference>
<feature type="transmembrane region" description="Helical" evidence="7">
    <location>
        <begin position="419"/>
        <end position="437"/>
    </location>
</feature>
<evidence type="ECO:0000256" key="1">
    <source>
        <dbReference type="ARBA" id="ARBA00004651"/>
    </source>
</evidence>
<dbReference type="InterPro" id="IPR005829">
    <property type="entry name" value="Sugar_transporter_CS"/>
</dbReference>
<keyword evidence="2" id="KW-0813">Transport</keyword>
<dbReference type="RefSeq" id="WP_011881637.1">
    <property type="nucleotide sequence ID" value="NC_010086.1"/>
</dbReference>
<dbReference type="CDD" id="cd17369">
    <property type="entry name" value="MFS_ShiA_like"/>
    <property type="match status" value="1"/>
</dbReference>
<evidence type="ECO:0000256" key="3">
    <source>
        <dbReference type="ARBA" id="ARBA00022475"/>
    </source>
</evidence>
<feature type="transmembrane region" description="Helical" evidence="7">
    <location>
        <begin position="206"/>
        <end position="225"/>
    </location>
</feature>
<dbReference type="InterPro" id="IPR036259">
    <property type="entry name" value="MFS_trans_sf"/>
</dbReference>
<dbReference type="STRING" id="395019.BMULJ_03753"/>
<evidence type="ECO:0000256" key="5">
    <source>
        <dbReference type="ARBA" id="ARBA00022989"/>
    </source>
</evidence>
<evidence type="ECO:0000313" key="10">
    <source>
        <dbReference type="Proteomes" id="UP000008815"/>
    </source>
</evidence>
<feature type="domain" description="Major facilitator superfamily (MFS) profile" evidence="8">
    <location>
        <begin position="33"/>
        <end position="441"/>
    </location>
</feature>
<evidence type="ECO:0000259" key="8">
    <source>
        <dbReference type="PROSITE" id="PS50850"/>
    </source>
</evidence>
<dbReference type="InterPro" id="IPR020846">
    <property type="entry name" value="MFS_dom"/>
</dbReference>
<dbReference type="InterPro" id="IPR011701">
    <property type="entry name" value="MFS"/>
</dbReference>
<feature type="transmembrane region" description="Helical" evidence="7">
    <location>
        <begin position="390"/>
        <end position="413"/>
    </location>
</feature>
<name>A0A0H3KPU6_BURM1</name>
<dbReference type="GO" id="GO:0022857">
    <property type="term" value="F:transmembrane transporter activity"/>
    <property type="evidence" value="ECO:0007669"/>
    <property type="project" value="InterPro"/>
</dbReference>
<keyword evidence="5 7" id="KW-1133">Transmembrane helix</keyword>
<evidence type="ECO:0000256" key="6">
    <source>
        <dbReference type="ARBA" id="ARBA00023136"/>
    </source>
</evidence>
<dbReference type="AlphaFoldDB" id="A0A0H3KPU6"/>
<dbReference type="HOGENOM" id="CLU_001265_39_5_4"/>
<dbReference type="eggNOG" id="COG0477">
    <property type="taxonomic scope" value="Bacteria"/>
</dbReference>
<keyword evidence="4 7" id="KW-0812">Transmembrane</keyword>
<evidence type="ECO:0000256" key="4">
    <source>
        <dbReference type="ARBA" id="ARBA00022692"/>
    </source>
</evidence>
<keyword evidence="10" id="KW-1185">Reference proteome</keyword>
<keyword evidence="6 7" id="KW-0472">Membrane</keyword>
<feature type="transmembrane region" description="Helical" evidence="7">
    <location>
        <begin position="66"/>
        <end position="86"/>
    </location>
</feature>
<dbReference type="KEGG" id="bmj:BMULJ_03753"/>
<sequence>MDTPNSNVAERDTRVTADLHADPVSTSHPMRRLALASMIGTTLEWYDFALYNAMAALIFNRVFFPSFSPLAGTLMAFSTYAVGYFARPIGGTIFGRLGDRLGRRDVLTLTLTIMGATTFLMSLLPGYATIGVASPLLLVTLRFIQGVALGGEWAGAVLLSAEHGAHANRGLNGSWAQVGPSAGTLLATAGIGLTTWCFTDSDFVSWGWRVPFVVSAVLVVFGLWLRRSVPETPDFAKLKAGNETAQFPITEVFTSHKRALLIACMSKFGPDVIYNLNVTFSLTYATQILHLGRTAALIAVWIGAALNAVAVPYFGALSDRLGRRAVYGAGIAAAALWTFSFFPLLNSGWQSALVIGVAVGLICHAAMFGPQAAFITEQFPTRVRYTGASLAVTLAGLLSGSTPVILLTLLTTFHSPIPLSLYATALLVLSGASLILGRRKPG</sequence>
<dbReference type="FunFam" id="1.20.1250.20:FF:000001">
    <property type="entry name" value="Dicarboxylate MFS transporter"/>
    <property type="match status" value="1"/>
</dbReference>
<dbReference type="SUPFAM" id="SSF103473">
    <property type="entry name" value="MFS general substrate transporter"/>
    <property type="match status" value="1"/>
</dbReference>
<dbReference type="GO" id="GO:0005886">
    <property type="term" value="C:plasma membrane"/>
    <property type="evidence" value="ECO:0007669"/>
    <property type="project" value="UniProtKB-SubCell"/>
</dbReference>
<evidence type="ECO:0000256" key="7">
    <source>
        <dbReference type="SAM" id="Phobius"/>
    </source>
</evidence>
<organism evidence="9 10">
    <name type="scientific">Burkholderia multivorans (strain ATCC 17616 / 249)</name>
    <dbReference type="NCBI Taxonomy" id="395019"/>
    <lineage>
        <taxon>Bacteria</taxon>
        <taxon>Pseudomonadati</taxon>
        <taxon>Pseudomonadota</taxon>
        <taxon>Betaproteobacteria</taxon>
        <taxon>Burkholderiales</taxon>
        <taxon>Burkholderiaceae</taxon>
        <taxon>Burkholderia</taxon>
        <taxon>Burkholderia cepacia complex</taxon>
    </lineage>
</organism>
<dbReference type="PROSITE" id="PS00217">
    <property type="entry name" value="SUGAR_TRANSPORT_2"/>
    <property type="match status" value="1"/>
</dbReference>
<accession>A0A0H3KPU6</accession>
<dbReference type="Proteomes" id="UP000008815">
    <property type="component" value="Chromosome 2"/>
</dbReference>
<feature type="transmembrane region" description="Helical" evidence="7">
    <location>
        <begin position="295"/>
        <end position="314"/>
    </location>
</feature>
<reference evidence="9 10" key="1">
    <citation type="submission" date="2007-04" db="EMBL/GenBank/DDBJ databases">
        <title>Complete genome sequence of Burkholderia multivorans ATCC 17616.</title>
        <authorList>
            <person name="Ohtsubo Y."/>
            <person name="Yamashita A."/>
            <person name="Kurokawa K."/>
            <person name="Takami H."/>
            <person name="Yuhara S."/>
            <person name="Nishiyama E."/>
            <person name="Endo R."/>
            <person name="Miyazaki R."/>
            <person name="Ono A."/>
            <person name="Yano K."/>
            <person name="Ito M."/>
            <person name="Sota M."/>
            <person name="Yuji N."/>
            <person name="Hattori M."/>
            <person name="Tsuda M."/>
        </authorList>
    </citation>
    <scope>NUCLEOTIDE SEQUENCE [LARGE SCALE GENOMIC DNA]</scope>
    <source>
        <strain evidence="10">ATCC 17616 / 249</strain>
    </source>
</reference>
<keyword evidence="3" id="KW-1003">Cell membrane</keyword>